<reference evidence="2 3" key="1">
    <citation type="submission" date="2018-01" db="EMBL/GenBank/DDBJ databases">
        <title>Complete genome sequence of Salinigranum rubrum GX10T, an extremely halophilic archaeon isolated from a marine solar saltern.</title>
        <authorList>
            <person name="Han S."/>
        </authorList>
    </citation>
    <scope>NUCLEOTIDE SEQUENCE [LARGE SCALE GENOMIC DNA]</scope>
    <source>
        <strain evidence="2 3">GX10</strain>
    </source>
</reference>
<keyword evidence="1" id="KW-0812">Transmembrane</keyword>
<dbReference type="Proteomes" id="UP000236584">
    <property type="component" value="Chromosome"/>
</dbReference>
<sequence length="362" mass="38596">MLSPIRRLALATLELTSENQAAVAEPPWWPEAMPPVEVTAAVIVGTLVLAAVVAVVIVRVVVPSGVRVVRAVRRTWARVTPKTTAGKVLSIFTLLFLVAAAPTLVTLVDAKGAIGNVAGGTGTIAEMDGDAIEFVDAAGLARPSPDRDGDRLLDGWEEAGRTPDGVPLPGADPDRKDLYLQVLYGDGIATLTESERARLRTIWARMPVSNPDGSTGIALHLVDERRLDQEVRTYEPDEELIRSRYDDAHLDGATCVYYQTTFADLTHPKLGGRGALGGYVSIVDGTDTAGGEGRSNRVAFLTHELLHNTAGHVEGRTHTTSGWLSPRYDGTDADARLSAATAADLDDGFELGGYEERHLCGS</sequence>
<keyword evidence="1" id="KW-1133">Transmembrane helix</keyword>
<feature type="transmembrane region" description="Helical" evidence="1">
    <location>
        <begin position="40"/>
        <end position="62"/>
    </location>
</feature>
<name>A0A2I8VL30_9EURY</name>
<evidence type="ECO:0000256" key="1">
    <source>
        <dbReference type="SAM" id="Phobius"/>
    </source>
</evidence>
<evidence type="ECO:0000313" key="2">
    <source>
        <dbReference type="EMBL" id="AUV82621.1"/>
    </source>
</evidence>
<accession>A0A2I8VL30</accession>
<keyword evidence="1" id="KW-0472">Membrane</keyword>
<organism evidence="2 3">
    <name type="scientific">Salinigranum rubrum</name>
    <dbReference type="NCBI Taxonomy" id="755307"/>
    <lineage>
        <taxon>Archaea</taxon>
        <taxon>Methanobacteriati</taxon>
        <taxon>Methanobacteriota</taxon>
        <taxon>Stenosarchaea group</taxon>
        <taxon>Halobacteria</taxon>
        <taxon>Halobacteriales</taxon>
        <taxon>Haloferacaceae</taxon>
        <taxon>Salinigranum</taxon>
    </lineage>
</organism>
<protein>
    <submittedName>
        <fullName evidence="2">Uncharacterized protein</fullName>
    </submittedName>
</protein>
<dbReference type="KEGG" id="srub:C2R22_14045"/>
<feature type="transmembrane region" description="Helical" evidence="1">
    <location>
        <begin position="83"/>
        <end position="105"/>
    </location>
</feature>
<dbReference type="EMBL" id="CP026309">
    <property type="protein sequence ID" value="AUV82621.1"/>
    <property type="molecule type" value="Genomic_DNA"/>
</dbReference>
<gene>
    <name evidence="2" type="ORF">C2R22_14045</name>
</gene>
<dbReference type="AlphaFoldDB" id="A0A2I8VL30"/>
<keyword evidence="3" id="KW-1185">Reference proteome</keyword>
<proteinExistence type="predicted"/>
<evidence type="ECO:0000313" key="3">
    <source>
        <dbReference type="Proteomes" id="UP000236584"/>
    </source>
</evidence>